<accession>A0A382BZD3</accession>
<name>A0A382BZD3_9ZZZZ</name>
<protein>
    <submittedName>
        <fullName evidence="1">Uncharacterized protein</fullName>
    </submittedName>
</protein>
<proteinExistence type="predicted"/>
<evidence type="ECO:0000313" key="1">
    <source>
        <dbReference type="EMBL" id="SVB19185.1"/>
    </source>
</evidence>
<feature type="non-terminal residue" evidence="1">
    <location>
        <position position="52"/>
    </location>
</feature>
<gene>
    <name evidence="1" type="ORF">METZ01_LOCUS172039</name>
</gene>
<sequence>MVDKRLRRRTPVRLKQIRDVAEDLGSWIGRDIDLSGFLEHAHYQGIDLILVE</sequence>
<reference evidence="1" key="1">
    <citation type="submission" date="2018-05" db="EMBL/GenBank/DDBJ databases">
        <authorList>
            <person name="Lanie J.A."/>
            <person name="Ng W.-L."/>
            <person name="Kazmierczak K.M."/>
            <person name="Andrzejewski T.M."/>
            <person name="Davidsen T.M."/>
            <person name="Wayne K.J."/>
            <person name="Tettelin H."/>
            <person name="Glass J.I."/>
            <person name="Rusch D."/>
            <person name="Podicherti R."/>
            <person name="Tsui H.-C.T."/>
            <person name="Winkler M.E."/>
        </authorList>
    </citation>
    <scope>NUCLEOTIDE SEQUENCE</scope>
</reference>
<dbReference type="EMBL" id="UINC01032093">
    <property type="protein sequence ID" value="SVB19185.1"/>
    <property type="molecule type" value="Genomic_DNA"/>
</dbReference>
<organism evidence="1">
    <name type="scientific">marine metagenome</name>
    <dbReference type="NCBI Taxonomy" id="408172"/>
    <lineage>
        <taxon>unclassified sequences</taxon>
        <taxon>metagenomes</taxon>
        <taxon>ecological metagenomes</taxon>
    </lineage>
</organism>
<dbReference type="AlphaFoldDB" id="A0A382BZD3"/>